<sequence>MLSSLFDSYEYIVLKKDSNDDKQVFGEISEIVSFNDRLIIFDNDVANGLFVYDNSGNFIFSLLNGAGPSEVRGIEDFCIDEENNNVLVLDNGNKTIKLFSLESGEFLNSFPLDHFCQGIAYVGNGNVILSVSEMTAEEIYDGAKLILKNLDQPGAITIPVFVNESNRYLSFGGGGTKFLKTSSEIYFSQAFGNEIFMFSREGGRPLKKLFVDFGANDLRNHAKNITDVESLTKYAAHSNSARLFGMYNSIAKNNLIYMVSNQESFNYLLVSKDLNEYIAYKSIENDLYNLPATFLAGYSNSGEAYTFIDPETIQFYLDQGFELEEPLREKLGDFDILNSNPVIVRLYNK</sequence>
<dbReference type="Gene3D" id="2.120.10.30">
    <property type="entry name" value="TolB, C-terminal domain"/>
    <property type="match status" value="1"/>
</dbReference>
<dbReference type="InterPro" id="IPR011047">
    <property type="entry name" value="Quinoprotein_ADH-like_sf"/>
</dbReference>
<evidence type="ECO:0000313" key="2">
    <source>
        <dbReference type="Proteomes" id="UP000295807"/>
    </source>
</evidence>
<accession>A0A4R3KJ33</accession>
<dbReference type="Proteomes" id="UP000295807">
    <property type="component" value="Unassembled WGS sequence"/>
</dbReference>
<gene>
    <name evidence="1" type="ORF">EDD80_1291</name>
</gene>
<dbReference type="SUPFAM" id="SSF50998">
    <property type="entry name" value="Quinoprotein alcohol dehydrogenase-like"/>
    <property type="match status" value="1"/>
</dbReference>
<dbReference type="OrthoDB" id="1097750at2"/>
<evidence type="ECO:0000313" key="1">
    <source>
        <dbReference type="EMBL" id="TCS83676.1"/>
    </source>
</evidence>
<dbReference type="InterPro" id="IPR011042">
    <property type="entry name" value="6-blade_b-propeller_TolB-like"/>
</dbReference>
<protein>
    <submittedName>
        <fullName evidence="1">6-bladed beta-propeller protein</fullName>
    </submittedName>
</protein>
<organism evidence="1 2">
    <name type="scientific">Anseongella ginsenosidimutans</name>
    <dbReference type="NCBI Taxonomy" id="496056"/>
    <lineage>
        <taxon>Bacteria</taxon>
        <taxon>Pseudomonadati</taxon>
        <taxon>Bacteroidota</taxon>
        <taxon>Sphingobacteriia</taxon>
        <taxon>Sphingobacteriales</taxon>
        <taxon>Sphingobacteriaceae</taxon>
        <taxon>Anseongella</taxon>
    </lineage>
</organism>
<proteinExistence type="predicted"/>
<reference evidence="1 2" key="1">
    <citation type="submission" date="2019-03" db="EMBL/GenBank/DDBJ databases">
        <title>Genomic Encyclopedia of Type Strains, Phase IV (KMG-IV): sequencing the most valuable type-strain genomes for metagenomic binning, comparative biology and taxonomic classification.</title>
        <authorList>
            <person name="Goeker M."/>
        </authorList>
    </citation>
    <scope>NUCLEOTIDE SEQUENCE [LARGE SCALE GENOMIC DNA]</scope>
    <source>
        <strain evidence="1 2">DSM 21100</strain>
    </source>
</reference>
<dbReference type="Pfam" id="PF17170">
    <property type="entry name" value="DUF5128"/>
    <property type="match status" value="1"/>
</dbReference>
<comment type="caution">
    <text evidence="1">The sequence shown here is derived from an EMBL/GenBank/DDBJ whole genome shotgun (WGS) entry which is preliminary data.</text>
</comment>
<dbReference type="RefSeq" id="WP_132130802.1">
    <property type="nucleotide sequence ID" value="NZ_CP042432.1"/>
</dbReference>
<dbReference type="EMBL" id="SMAD01000029">
    <property type="protein sequence ID" value="TCS83676.1"/>
    <property type="molecule type" value="Genomic_DNA"/>
</dbReference>
<name>A0A4R3KJ33_9SPHI</name>
<dbReference type="AlphaFoldDB" id="A0A4R3KJ33"/>
<keyword evidence="2" id="KW-1185">Reference proteome</keyword>